<name>A0A6N4W4M3_9MYCO</name>
<reference evidence="6 7" key="1">
    <citation type="journal article" date="2019" name="Emerg. Microbes Infect.">
        <title>Comprehensive subspecies identification of 175 nontuberculous mycobacteria species based on 7547 genomic profiles.</title>
        <authorList>
            <person name="Matsumoto Y."/>
            <person name="Kinjo T."/>
            <person name="Motooka D."/>
            <person name="Nabeya D."/>
            <person name="Jung N."/>
            <person name="Uechi K."/>
            <person name="Horii T."/>
            <person name="Iida T."/>
            <person name="Fujita J."/>
            <person name="Nakamura S."/>
        </authorList>
    </citation>
    <scope>NUCLEOTIDE SEQUENCE [LARGE SCALE GENOMIC DNA]</scope>
    <source>
        <strain evidence="6 7">JCM 30275</strain>
    </source>
</reference>
<evidence type="ECO:0000256" key="1">
    <source>
        <dbReference type="ARBA" id="ARBA00023015"/>
    </source>
</evidence>
<dbReference type="Pfam" id="PF00440">
    <property type="entry name" value="TetR_N"/>
    <property type="match status" value="1"/>
</dbReference>
<dbReference type="PANTHER" id="PTHR30055">
    <property type="entry name" value="HTH-TYPE TRANSCRIPTIONAL REGULATOR RUTR"/>
    <property type="match status" value="1"/>
</dbReference>
<dbReference type="EMBL" id="AP022620">
    <property type="protein sequence ID" value="BBZ75014.1"/>
    <property type="molecule type" value="Genomic_DNA"/>
</dbReference>
<dbReference type="RefSeq" id="WP_163802677.1">
    <property type="nucleotide sequence ID" value="NZ_AP022620.1"/>
</dbReference>
<dbReference type="InterPro" id="IPR050109">
    <property type="entry name" value="HTH-type_TetR-like_transc_reg"/>
</dbReference>
<dbReference type="Gene3D" id="1.10.10.60">
    <property type="entry name" value="Homeodomain-like"/>
    <property type="match status" value="1"/>
</dbReference>
<feature type="DNA-binding region" description="H-T-H motif" evidence="4">
    <location>
        <begin position="33"/>
        <end position="52"/>
    </location>
</feature>
<dbReference type="KEGG" id="many:MANY_03510"/>
<evidence type="ECO:0000313" key="6">
    <source>
        <dbReference type="EMBL" id="BBZ75014.1"/>
    </source>
</evidence>
<dbReference type="InterPro" id="IPR009057">
    <property type="entry name" value="Homeodomain-like_sf"/>
</dbReference>
<keyword evidence="1" id="KW-0805">Transcription regulation</keyword>
<dbReference type="SUPFAM" id="SSF46689">
    <property type="entry name" value="Homeodomain-like"/>
    <property type="match status" value="1"/>
</dbReference>
<feature type="domain" description="HTH tetR-type" evidence="5">
    <location>
        <begin position="10"/>
        <end position="70"/>
    </location>
</feature>
<gene>
    <name evidence="6" type="ORF">MANY_03510</name>
</gene>
<dbReference type="GO" id="GO:0000976">
    <property type="term" value="F:transcription cis-regulatory region binding"/>
    <property type="evidence" value="ECO:0007669"/>
    <property type="project" value="TreeGrafter"/>
</dbReference>
<proteinExistence type="predicted"/>
<evidence type="ECO:0000256" key="3">
    <source>
        <dbReference type="ARBA" id="ARBA00023163"/>
    </source>
</evidence>
<dbReference type="PROSITE" id="PS50977">
    <property type="entry name" value="HTH_TETR_2"/>
    <property type="match status" value="1"/>
</dbReference>
<dbReference type="Gene3D" id="1.10.357.10">
    <property type="entry name" value="Tetracycline Repressor, domain 2"/>
    <property type="match status" value="1"/>
</dbReference>
<evidence type="ECO:0000259" key="5">
    <source>
        <dbReference type="PROSITE" id="PS50977"/>
    </source>
</evidence>
<keyword evidence="7" id="KW-1185">Reference proteome</keyword>
<dbReference type="PANTHER" id="PTHR30055:SF234">
    <property type="entry name" value="HTH-TYPE TRANSCRIPTIONAL REGULATOR BETI"/>
    <property type="match status" value="1"/>
</dbReference>
<evidence type="ECO:0000313" key="7">
    <source>
        <dbReference type="Proteomes" id="UP000467249"/>
    </source>
</evidence>
<dbReference type="GO" id="GO:0003700">
    <property type="term" value="F:DNA-binding transcription factor activity"/>
    <property type="evidence" value="ECO:0007669"/>
    <property type="project" value="TreeGrafter"/>
</dbReference>
<dbReference type="InterPro" id="IPR036271">
    <property type="entry name" value="Tet_transcr_reg_TetR-rel_C_sf"/>
</dbReference>
<dbReference type="Proteomes" id="UP000467249">
    <property type="component" value="Chromosome"/>
</dbReference>
<sequence length="221" mass="24650">MVSNRAVERSSERQHIIDAAYRCLDRNSGLSASISEILEETGLGTRAFYRNFSTKHELFLEMFRRDREAVLVELRGAAARADTPVDELRAWMAHLFEIVSDPRRRKRVATFYSEEMRRTPGYFRELELFVKAEESALAAILHRGKAEGVFLACSPELDARSIRAALEAAVVNRFQRQGATDASVEFDLLVGFVLRGIGAVGAVIGPAVVSGQNSARHVDHD</sequence>
<accession>A0A6N4W4M3</accession>
<protein>
    <submittedName>
        <fullName evidence="6">TetR family transcriptional regulator</fullName>
    </submittedName>
</protein>
<evidence type="ECO:0000256" key="2">
    <source>
        <dbReference type="ARBA" id="ARBA00023125"/>
    </source>
</evidence>
<dbReference type="InterPro" id="IPR001647">
    <property type="entry name" value="HTH_TetR"/>
</dbReference>
<organism evidence="6 7">
    <name type="scientific">Mycolicibacterium anyangense</name>
    <dbReference type="NCBI Taxonomy" id="1431246"/>
    <lineage>
        <taxon>Bacteria</taxon>
        <taxon>Bacillati</taxon>
        <taxon>Actinomycetota</taxon>
        <taxon>Actinomycetes</taxon>
        <taxon>Mycobacteriales</taxon>
        <taxon>Mycobacteriaceae</taxon>
        <taxon>Mycolicibacterium</taxon>
    </lineage>
</organism>
<evidence type="ECO:0000256" key="4">
    <source>
        <dbReference type="PROSITE-ProRule" id="PRU00335"/>
    </source>
</evidence>
<keyword evidence="3" id="KW-0804">Transcription</keyword>
<dbReference type="SUPFAM" id="SSF48498">
    <property type="entry name" value="Tetracyclin repressor-like, C-terminal domain"/>
    <property type="match status" value="1"/>
</dbReference>
<keyword evidence="2 4" id="KW-0238">DNA-binding</keyword>
<dbReference type="AlphaFoldDB" id="A0A6N4W4M3"/>